<name>A0A170Z8D7_9BACT</name>
<feature type="region of interest" description="Disordered" evidence="1">
    <location>
        <begin position="181"/>
        <end position="205"/>
    </location>
</feature>
<reference evidence="4" key="2">
    <citation type="journal article" date="2017" name="Genome Announc.">
        <title>Draft genome sequence of Paludibacter jiangxiensis NM7(T), a propionate-producing fermentative bacterium.</title>
        <authorList>
            <person name="Qiu Y.-L."/>
            <person name="Tourlousse D.M."/>
            <person name="Matsuura N."/>
            <person name="Ohashi A."/>
            <person name="Sekiguchi Y."/>
        </authorList>
    </citation>
    <scope>NUCLEOTIDE SEQUENCE [LARGE SCALE GENOMIC DNA]</scope>
    <source>
        <strain evidence="4">NM7</strain>
    </source>
</reference>
<evidence type="ECO:0000256" key="2">
    <source>
        <dbReference type="SAM" id="SignalP"/>
    </source>
</evidence>
<gene>
    <name evidence="3" type="ORF">PJIAN_11015</name>
</gene>
<evidence type="ECO:0000313" key="4">
    <source>
        <dbReference type="Proteomes" id="UP000076586"/>
    </source>
</evidence>
<feature type="chain" id="PRO_5007904970" description="PEP-CTERM protein-sorting domain-containing protein" evidence="2">
    <location>
        <begin position="28"/>
        <end position="236"/>
    </location>
</feature>
<evidence type="ECO:0008006" key="5">
    <source>
        <dbReference type="Google" id="ProtNLM"/>
    </source>
</evidence>
<reference evidence="4" key="1">
    <citation type="submission" date="2016-04" db="EMBL/GenBank/DDBJ databases">
        <title>Draft genome sequence of Paludibacter jiangxiensis strain NM7.</title>
        <authorList>
            <person name="Qiu Y."/>
            <person name="Matsuura N."/>
            <person name="Ohashi A."/>
            <person name="Tourlousse M.D."/>
            <person name="Sekiguchi Y."/>
        </authorList>
    </citation>
    <scope>NUCLEOTIDE SEQUENCE [LARGE SCALE GENOMIC DNA]</scope>
    <source>
        <strain evidence="4">NM7</strain>
    </source>
</reference>
<dbReference type="RefSeq" id="WP_068702585.1">
    <property type="nucleotide sequence ID" value="NZ_BDCR01000001.1"/>
</dbReference>
<dbReference type="EMBL" id="BDCR01000001">
    <property type="protein sequence ID" value="GAT62421.1"/>
    <property type="molecule type" value="Genomic_DNA"/>
</dbReference>
<feature type="compositionally biased region" description="Polar residues" evidence="1">
    <location>
        <begin position="181"/>
        <end position="194"/>
    </location>
</feature>
<evidence type="ECO:0000313" key="3">
    <source>
        <dbReference type="EMBL" id="GAT62421.1"/>
    </source>
</evidence>
<dbReference type="AlphaFoldDB" id="A0A170Z8D7"/>
<accession>A0A170Z8D7</accession>
<evidence type="ECO:0000256" key="1">
    <source>
        <dbReference type="SAM" id="MobiDB-lite"/>
    </source>
</evidence>
<keyword evidence="4" id="KW-1185">Reference proteome</keyword>
<proteinExistence type="predicted"/>
<protein>
    <recommendedName>
        <fullName evidence="5">PEP-CTERM protein-sorting domain-containing protein</fullName>
    </recommendedName>
</protein>
<dbReference type="Proteomes" id="UP000076586">
    <property type="component" value="Unassembled WGS sequence"/>
</dbReference>
<feature type="signal peptide" evidence="2">
    <location>
        <begin position="1"/>
        <end position="27"/>
    </location>
</feature>
<keyword evidence="2" id="KW-0732">Signal</keyword>
<sequence length="236" mass="24609">MKRSMLAYKLVALGLAISFSGTTISGAEYRGDQSRSPFMRFLHNLFWGGSGTASNFNRQSQGQTYRFSALSLGSSKTGAHLSSGSSSQQDIWADYGKENSSVVTGRKPVSGRVGISGRAAVNGAVSATTQSDGYISPLTSAAAVSSATSSSGSVSSSFAEATSVGMPSLLAFQTTKQSLATTSVSKASQSTTNDDGWGDDPAEPMPVGDGTMTMMILAALYVYFNRKRFVLLANPI</sequence>
<comment type="caution">
    <text evidence="3">The sequence shown here is derived from an EMBL/GenBank/DDBJ whole genome shotgun (WGS) entry which is preliminary data.</text>
</comment>
<organism evidence="3 4">
    <name type="scientific">Paludibacter jiangxiensis</name>
    <dbReference type="NCBI Taxonomy" id="681398"/>
    <lineage>
        <taxon>Bacteria</taxon>
        <taxon>Pseudomonadati</taxon>
        <taxon>Bacteroidota</taxon>
        <taxon>Bacteroidia</taxon>
        <taxon>Bacteroidales</taxon>
        <taxon>Paludibacteraceae</taxon>
        <taxon>Paludibacter</taxon>
    </lineage>
</organism>